<dbReference type="AlphaFoldDB" id="A0A9P3LYQ3"/>
<evidence type="ECO:0000256" key="1">
    <source>
        <dbReference type="SAM" id="SignalP"/>
    </source>
</evidence>
<accession>A0A9P3LYQ3</accession>
<comment type="caution">
    <text evidence="2">The sequence shown here is derived from an EMBL/GenBank/DDBJ whole genome shotgun (WGS) entry which is preliminary data.</text>
</comment>
<sequence>MKYSYLFFFSLVIFSVAVMAVTAEEPEPEETEYTEKEKLEKKLEELHTIFCKTERGVVGPNGPDQLRDDFNSCLACCQSMSPMSALDDYQARVRKRLTGSREFTDAYRKTVCDGNQNTLANLVAYSKEAKQQVNAKLLPEYSTEAGLVAFYDSQYKCYQNCRDSATPADKKFCIPFKLDPNAEVCDFQRDFRKPTAWEHITLNFDQLHKDLEKGTYICRTSSTITKYRVDSYLEPRDKWVKISTVPFTGQQG</sequence>
<keyword evidence="1" id="KW-0732">Signal</keyword>
<feature type="signal peptide" evidence="1">
    <location>
        <begin position="1"/>
        <end position="23"/>
    </location>
</feature>
<dbReference type="EMBL" id="BQFW01000011">
    <property type="protein sequence ID" value="GJJ75459.1"/>
    <property type="molecule type" value="Genomic_DNA"/>
</dbReference>
<gene>
    <name evidence="2" type="ORF">EMPS_07817</name>
</gene>
<proteinExistence type="predicted"/>
<protein>
    <submittedName>
        <fullName evidence="2">Uncharacterized protein</fullName>
    </submittedName>
</protein>
<dbReference type="OrthoDB" id="10379278at2759"/>
<organism evidence="2 3">
    <name type="scientific">Entomortierella parvispora</name>
    <dbReference type="NCBI Taxonomy" id="205924"/>
    <lineage>
        <taxon>Eukaryota</taxon>
        <taxon>Fungi</taxon>
        <taxon>Fungi incertae sedis</taxon>
        <taxon>Mucoromycota</taxon>
        <taxon>Mortierellomycotina</taxon>
        <taxon>Mortierellomycetes</taxon>
        <taxon>Mortierellales</taxon>
        <taxon>Mortierellaceae</taxon>
        <taxon>Entomortierella</taxon>
    </lineage>
</organism>
<name>A0A9P3LYQ3_9FUNG</name>
<evidence type="ECO:0000313" key="2">
    <source>
        <dbReference type="EMBL" id="GJJ75459.1"/>
    </source>
</evidence>
<reference evidence="2" key="1">
    <citation type="submission" date="2021-11" db="EMBL/GenBank/DDBJ databases">
        <authorList>
            <person name="Herlambang A."/>
            <person name="Guo Y."/>
            <person name="Takashima Y."/>
            <person name="Nishizawa T."/>
        </authorList>
    </citation>
    <scope>NUCLEOTIDE SEQUENCE</scope>
    <source>
        <strain evidence="2">E1425</strain>
    </source>
</reference>
<keyword evidence="3" id="KW-1185">Reference proteome</keyword>
<feature type="chain" id="PRO_5040147750" evidence="1">
    <location>
        <begin position="24"/>
        <end position="252"/>
    </location>
</feature>
<dbReference type="Proteomes" id="UP000827284">
    <property type="component" value="Unassembled WGS sequence"/>
</dbReference>
<evidence type="ECO:0000313" key="3">
    <source>
        <dbReference type="Proteomes" id="UP000827284"/>
    </source>
</evidence>
<reference evidence="2" key="2">
    <citation type="journal article" date="2022" name="Microbiol. Resour. Announc.">
        <title>Whole-Genome Sequence of Entomortierella parvispora E1425, a Mucoromycotan Fungus Associated with Burkholderiaceae-Related Endosymbiotic Bacteria.</title>
        <authorList>
            <person name="Herlambang A."/>
            <person name="Guo Y."/>
            <person name="Takashima Y."/>
            <person name="Narisawa K."/>
            <person name="Ohta H."/>
            <person name="Nishizawa T."/>
        </authorList>
    </citation>
    <scope>NUCLEOTIDE SEQUENCE</scope>
    <source>
        <strain evidence="2">E1425</strain>
    </source>
</reference>